<reference evidence="2 3" key="1">
    <citation type="submission" date="2018-11" db="EMBL/GenBank/DDBJ databases">
        <authorList>
            <consortium name="Pathogen Informatics"/>
        </authorList>
    </citation>
    <scope>NUCLEOTIDE SEQUENCE [LARGE SCALE GENOMIC DNA]</scope>
</reference>
<name>A0A3P7RK23_DIBLA</name>
<keyword evidence="3" id="KW-1185">Reference proteome</keyword>
<accession>A0A3P7RK23</accession>
<feature type="chain" id="PRO_5018164153" evidence="1">
    <location>
        <begin position="20"/>
        <end position="57"/>
    </location>
</feature>
<evidence type="ECO:0000313" key="2">
    <source>
        <dbReference type="EMBL" id="VDN41079.1"/>
    </source>
</evidence>
<dbReference type="AlphaFoldDB" id="A0A3P7RK23"/>
<evidence type="ECO:0000313" key="3">
    <source>
        <dbReference type="Proteomes" id="UP000281553"/>
    </source>
</evidence>
<feature type="signal peptide" evidence="1">
    <location>
        <begin position="1"/>
        <end position="19"/>
    </location>
</feature>
<keyword evidence="1" id="KW-0732">Signal</keyword>
<protein>
    <submittedName>
        <fullName evidence="2">Uncharacterized protein</fullName>
    </submittedName>
</protein>
<dbReference type="EMBL" id="UYRU01100373">
    <property type="protein sequence ID" value="VDN41079.1"/>
    <property type="molecule type" value="Genomic_DNA"/>
</dbReference>
<proteinExistence type="predicted"/>
<sequence>MGHIAPLVIFCLLPYLTPSTTPEKKPSAVEFAYEINLDSAGGVSTSSQPSKAKKASE</sequence>
<gene>
    <name evidence="2" type="ORF">DILT_LOCUS18438</name>
</gene>
<evidence type="ECO:0000256" key="1">
    <source>
        <dbReference type="SAM" id="SignalP"/>
    </source>
</evidence>
<dbReference type="Proteomes" id="UP000281553">
    <property type="component" value="Unassembled WGS sequence"/>
</dbReference>
<organism evidence="2 3">
    <name type="scientific">Dibothriocephalus latus</name>
    <name type="common">Fish tapeworm</name>
    <name type="synonym">Diphyllobothrium latum</name>
    <dbReference type="NCBI Taxonomy" id="60516"/>
    <lineage>
        <taxon>Eukaryota</taxon>
        <taxon>Metazoa</taxon>
        <taxon>Spiralia</taxon>
        <taxon>Lophotrochozoa</taxon>
        <taxon>Platyhelminthes</taxon>
        <taxon>Cestoda</taxon>
        <taxon>Eucestoda</taxon>
        <taxon>Diphyllobothriidea</taxon>
        <taxon>Diphyllobothriidae</taxon>
        <taxon>Dibothriocephalus</taxon>
    </lineage>
</organism>